<organism evidence="2 3">
    <name type="scientific">Diabrotica balteata</name>
    <name type="common">Banded cucumber beetle</name>
    <dbReference type="NCBI Taxonomy" id="107213"/>
    <lineage>
        <taxon>Eukaryota</taxon>
        <taxon>Metazoa</taxon>
        <taxon>Ecdysozoa</taxon>
        <taxon>Arthropoda</taxon>
        <taxon>Hexapoda</taxon>
        <taxon>Insecta</taxon>
        <taxon>Pterygota</taxon>
        <taxon>Neoptera</taxon>
        <taxon>Endopterygota</taxon>
        <taxon>Coleoptera</taxon>
        <taxon>Polyphaga</taxon>
        <taxon>Cucujiformia</taxon>
        <taxon>Chrysomeloidea</taxon>
        <taxon>Chrysomelidae</taxon>
        <taxon>Galerucinae</taxon>
        <taxon>Diabroticina</taxon>
        <taxon>Diabroticites</taxon>
        <taxon>Diabrotica</taxon>
    </lineage>
</organism>
<protein>
    <recommendedName>
        <fullName evidence="1">DUF4371 domain-containing protein</fullName>
    </recommendedName>
</protein>
<dbReference type="EMBL" id="OU898283">
    <property type="protein sequence ID" value="CAG9839030.1"/>
    <property type="molecule type" value="Genomic_DNA"/>
</dbReference>
<evidence type="ECO:0000313" key="2">
    <source>
        <dbReference type="EMBL" id="CAG9839030.1"/>
    </source>
</evidence>
<evidence type="ECO:0000259" key="1">
    <source>
        <dbReference type="Pfam" id="PF14291"/>
    </source>
</evidence>
<reference evidence="2" key="1">
    <citation type="submission" date="2022-01" db="EMBL/GenBank/DDBJ databases">
        <authorList>
            <person name="King R."/>
        </authorList>
    </citation>
    <scope>NUCLEOTIDE SEQUENCE</scope>
</reference>
<dbReference type="Proteomes" id="UP001153709">
    <property type="component" value="Chromosome 8"/>
</dbReference>
<sequence length="113" mass="12818">MFLVENQKTIQNELIECISGYRNDKIITKIKNSPFSLQIDDTTDITQISQSSIILGCVNSQGLVIERFMGFYYVSAGRTAEHLFIMAAKVLEPFQYRHKLVGQCYDGASVMSR</sequence>
<gene>
    <name evidence="2" type="ORF">DIABBA_LOCUS11837</name>
</gene>
<dbReference type="AlphaFoldDB" id="A0A9N9XH06"/>
<name>A0A9N9XH06_DIABA</name>
<dbReference type="OrthoDB" id="6617004at2759"/>
<dbReference type="PANTHER" id="PTHR45749">
    <property type="match status" value="1"/>
</dbReference>
<dbReference type="InterPro" id="IPR025398">
    <property type="entry name" value="DUF4371"/>
</dbReference>
<proteinExistence type="predicted"/>
<dbReference type="Pfam" id="PF14291">
    <property type="entry name" value="DUF4371"/>
    <property type="match status" value="1"/>
</dbReference>
<feature type="domain" description="DUF4371" evidence="1">
    <location>
        <begin position="9"/>
        <end position="111"/>
    </location>
</feature>
<dbReference type="PANTHER" id="PTHR45749:SF28">
    <property type="entry name" value="ZINC FINGER MYM-TYPE PROTEIN 1-LIKE-RELATED"/>
    <property type="match status" value="1"/>
</dbReference>
<evidence type="ECO:0000313" key="3">
    <source>
        <dbReference type="Proteomes" id="UP001153709"/>
    </source>
</evidence>
<keyword evidence="3" id="KW-1185">Reference proteome</keyword>
<accession>A0A9N9XH06</accession>